<keyword evidence="5 7" id="KW-0472">Membrane</keyword>
<keyword evidence="7" id="KW-0175">Coiled coil</keyword>
<evidence type="ECO:0000256" key="1">
    <source>
        <dbReference type="ARBA" id="ARBA00022475"/>
    </source>
</evidence>
<dbReference type="PANTHER" id="PTHR37485">
    <property type="entry name" value="CELL DIVISION PROTEIN FTSB"/>
    <property type="match status" value="1"/>
</dbReference>
<evidence type="ECO:0000256" key="6">
    <source>
        <dbReference type="ARBA" id="ARBA00023306"/>
    </source>
</evidence>
<organism evidence="8 9">
    <name type="scientific">Uliginosibacterium silvisoli</name>
    <dbReference type="NCBI Taxonomy" id="3114758"/>
    <lineage>
        <taxon>Bacteria</taxon>
        <taxon>Pseudomonadati</taxon>
        <taxon>Pseudomonadota</taxon>
        <taxon>Betaproteobacteria</taxon>
        <taxon>Rhodocyclales</taxon>
        <taxon>Zoogloeaceae</taxon>
        <taxon>Uliginosibacterium</taxon>
    </lineage>
</organism>
<evidence type="ECO:0000256" key="7">
    <source>
        <dbReference type="HAMAP-Rule" id="MF_00599"/>
    </source>
</evidence>
<keyword evidence="9" id="KW-1185">Reference proteome</keyword>
<dbReference type="InterPro" id="IPR007060">
    <property type="entry name" value="FtsL/DivIC"/>
</dbReference>
<evidence type="ECO:0000256" key="2">
    <source>
        <dbReference type="ARBA" id="ARBA00022618"/>
    </source>
</evidence>
<reference evidence="8 9" key="1">
    <citation type="submission" date="2024-01" db="EMBL/GenBank/DDBJ databases">
        <title>Uliginosibacterium soil sp. nov.</title>
        <authorList>
            <person name="Lv Y."/>
        </authorList>
    </citation>
    <scope>NUCLEOTIDE SEQUENCE [LARGE SCALE GENOMIC DNA]</scope>
    <source>
        <strain evidence="8 9">H3</strain>
    </source>
</reference>
<evidence type="ECO:0000256" key="3">
    <source>
        <dbReference type="ARBA" id="ARBA00022692"/>
    </source>
</evidence>
<evidence type="ECO:0000256" key="5">
    <source>
        <dbReference type="ARBA" id="ARBA00023136"/>
    </source>
</evidence>
<comment type="caution">
    <text evidence="8">The sequence shown here is derived from an EMBL/GenBank/DDBJ whole genome shotgun (WGS) entry which is preliminary data.</text>
</comment>
<keyword evidence="3 7" id="KW-0812">Transmembrane</keyword>
<proteinExistence type="inferred from homology"/>
<accession>A0ABU6K850</accession>
<comment type="similarity">
    <text evidence="7">Belongs to the FtsB family.</text>
</comment>
<comment type="function">
    <text evidence="7">Essential cell division protein. May link together the upstream cell division proteins, which are predominantly cytoplasmic, with the downstream cell division proteins, which are predominantly periplasmic.</text>
</comment>
<evidence type="ECO:0000256" key="4">
    <source>
        <dbReference type="ARBA" id="ARBA00022989"/>
    </source>
</evidence>
<comment type="subunit">
    <text evidence="7">Part of a complex composed of FtsB, FtsL and FtsQ.</text>
</comment>
<feature type="topological domain" description="Cytoplasmic" evidence="7">
    <location>
        <begin position="1"/>
        <end position="3"/>
    </location>
</feature>
<dbReference type="GO" id="GO:0051301">
    <property type="term" value="P:cell division"/>
    <property type="evidence" value="ECO:0007669"/>
    <property type="project" value="UniProtKB-KW"/>
</dbReference>
<keyword evidence="7" id="KW-0997">Cell inner membrane</keyword>
<dbReference type="PANTHER" id="PTHR37485:SF1">
    <property type="entry name" value="CELL DIVISION PROTEIN FTSB"/>
    <property type="match status" value="1"/>
</dbReference>
<evidence type="ECO:0000313" key="8">
    <source>
        <dbReference type="EMBL" id="MEC5388053.1"/>
    </source>
</evidence>
<dbReference type="HAMAP" id="MF_00599">
    <property type="entry name" value="FtsB"/>
    <property type="match status" value="1"/>
</dbReference>
<dbReference type="InterPro" id="IPR023081">
    <property type="entry name" value="Cell_div_FtsB"/>
</dbReference>
<feature type="coiled-coil region" evidence="7">
    <location>
        <begin position="29"/>
        <end position="70"/>
    </location>
</feature>
<comment type="subcellular location">
    <subcellularLocation>
        <location evidence="7">Cell inner membrane</location>
        <topology evidence="7">Single-pass type II membrane protein</topology>
    </subcellularLocation>
    <text evidence="7">Localizes to the division septum.</text>
</comment>
<protein>
    <recommendedName>
        <fullName evidence="7">Cell division protein FtsB</fullName>
    </recommendedName>
</protein>
<dbReference type="Proteomes" id="UP001331561">
    <property type="component" value="Unassembled WGS sequence"/>
</dbReference>
<dbReference type="NCBIfam" id="NF002058">
    <property type="entry name" value="PRK00888.1"/>
    <property type="match status" value="1"/>
</dbReference>
<dbReference type="EMBL" id="JAYXHS010000004">
    <property type="protein sequence ID" value="MEC5388053.1"/>
    <property type="molecule type" value="Genomic_DNA"/>
</dbReference>
<evidence type="ECO:0000313" key="9">
    <source>
        <dbReference type="Proteomes" id="UP001331561"/>
    </source>
</evidence>
<keyword evidence="2 7" id="KW-0132">Cell division</keyword>
<feature type="topological domain" description="Periplasmic" evidence="7">
    <location>
        <begin position="22"/>
        <end position="100"/>
    </location>
</feature>
<keyword evidence="6 7" id="KW-0131">Cell cycle</keyword>
<sequence>MRWPILIVLALLAALQYPLWMGKGGWWRVQDSRGQLESLREANQKLEQRNANAAAEVKDLKSGYEAIEERARFELGLVKPGEVFVQTPDMPASSTTPAQK</sequence>
<name>A0ABU6K850_9RHOO</name>
<gene>
    <name evidence="7 8" type="primary">ftsB</name>
    <name evidence="8" type="ORF">VVD49_20135</name>
</gene>
<keyword evidence="4 7" id="KW-1133">Transmembrane helix</keyword>
<keyword evidence="1 7" id="KW-1003">Cell membrane</keyword>
<dbReference type="RefSeq" id="WP_327601024.1">
    <property type="nucleotide sequence ID" value="NZ_JAYXHS010000004.1"/>
</dbReference>
<dbReference type="Pfam" id="PF04977">
    <property type="entry name" value="DivIC"/>
    <property type="match status" value="1"/>
</dbReference>